<reference evidence="2 3" key="1">
    <citation type="submission" date="2016-10" db="EMBL/GenBank/DDBJ databases">
        <authorList>
            <person name="de Groot N.N."/>
        </authorList>
    </citation>
    <scope>NUCLEOTIDE SEQUENCE [LARGE SCALE GENOMIC DNA]</scope>
    <source>
        <strain evidence="2 3">DSM 19981</strain>
    </source>
</reference>
<dbReference type="AlphaFoldDB" id="A0A1I4AHF0"/>
<dbReference type="PANTHER" id="PTHR48207:SF3">
    <property type="entry name" value="SUCCINATE--HYDROXYMETHYLGLUTARATE COA-TRANSFERASE"/>
    <property type="match status" value="1"/>
</dbReference>
<dbReference type="Gene3D" id="3.40.50.10540">
    <property type="entry name" value="Crotonobetainyl-coa:carnitine coa-transferase, domain 1"/>
    <property type="match status" value="1"/>
</dbReference>
<dbReference type="SUPFAM" id="SSF89796">
    <property type="entry name" value="CoA-transferase family III (CaiB/BaiF)"/>
    <property type="match status" value="1"/>
</dbReference>
<dbReference type="STRING" id="1123062.SAMN02745775_103421"/>
<evidence type="ECO:0000313" key="3">
    <source>
        <dbReference type="Proteomes" id="UP000199473"/>
    </source>
</evidence>
<keyword evidence="1 2" id="KW-0808">Transferase</keyword>
<dbReference type="RefSeq" id="WP_092959761.1">
    <property type="nucleotide sequence ID" value="NZ_FOSQ01000003.1"/>
</dbReference>
<keyword evidence="3" id="KW-1185">Reference proteome</keyword>
<dbReference type="OrthoDB" id="7457784at2"/>
<dbReference type="Proteomes" id="UP000199473">
    <property type="component" value="Unassembled WGS sequence"/>
</dbReference>
<gene>
    <name evidence="2" type="ORF">SAMN02745775_103421</name>
</gene>
<dbReference type="GO" id="GO:0008410">
    <property type="term" value="F:CoA-transferase activity"/>
    <property type="evidence" value="ECO:0007669"/>
    <property type="project" value="TreeGrafter"/>
</dbReference>
<dbReference type="Pfam" id="PF02515">
    <property type="entry name" value="CoA_transf_3"/>
    <property type="match status" value="1"/>
</dbReference>
<dbReference type="PANTHER" id="PTHR48207">
    <property type="entry name" value="SUCCINATE--HYDROXYMETHYLGLUTARATE COA-TRANSFERASE"/>
    <property type="match status" value="1"/>
</dbReference>
<proteinExistence type="predicted"/>
<name>A0A1I4AHF0_9PROT</name>
<dbReference type="EMBL" id="FOSQ01000003">
    <property type="protein sequence ID" value="SFK55169.1"/>
    <property type="molecule type" value="Genomic_DNA"/>
</dbReference>
<organism evidence="2 3">
    <name type="scientific">Falsiroseomonas stagni DSM 19981</name>
    <dbReference type="NCBI Taxonomy" id="1123062"/>
    <lineage>
        <taxon>Bacteria</taxon>
        <taxon>Pseudomonadati</taxon>
        <taxon>Pseudomonadota</taxon>
        <taxon>Alphaproteobacteria</taxon>
        <taxon>Acetobacterales</taxon>
        <taxon>Roseomonadaceae</taxon>
        <taxon>Falsiroseomonas</taxon>
    </lineage>
</organism>
<dbReference type="InterPro" id="IPR044855">
    <property type="entry name" value="CoA-Trfase_III_dom3_sf"/>
</dbReference>
<dbReference type="InterPro" id="IPR003673">
    <property type="entry name" value="CoA-Trfase_fam_III"/>
</dbReference>
<evidence type="ECO:0000313" key="2">
    <source>
        <dbReference type="EMBL" id="SFK55169.1"/>
    </source>
</evidence>
<sequence length="390" mass="41477">MLPLDGLKVIEFGHTVMGPACGVALADLGAAVIRVEPAPLGDPTRGLLGFATGFFSYFNRNKRCICIDLKSPDGLRAAQDLLASADVLIENYGPGTMDRLGLGWDAVHALNPRLIYCELKGFLPGPYESRPAMDEVVQYMTGLAYMTGPPGTPMRAGASVVDITGGLMGALGIFAALRQRDADGIGRRVTGTLFETASFFVAPHMAQQAVTGRPPVPMPARAKTWSIYEPFDTADGRQVFIAVLSERNWQALCGLLGLGPLGTDPRLQKNADRIRLREEVMPPIIAALRAMEHDALCQALEAAGIPFSPVRTPSDLFEDPQANAEGRMLPIRMGTGAVAKLPPLPLAIDGQTMGLRLQPPAVGEHTDDVLAEIGYDAARIAALRSAGSVA</sequence>
<dbReference type="Gene3D" id="3.30.1540.10">
    <property type="entry name" value="formyl-coa transferase, domain 3"/>
    <property type="match status" value="1"/>
</dbReference>
<dbReference type="InterPro" id="IPR023606">
    <property type="entry name" value="CoA-Trfase_III_dom_1_sf"/>
</dbReference>
<evidence type="ECO:0000256" key="1">
    <source>
        <dbReference type="ARBA" id="ARBA00022679"/>
    </source>
</evidence>
<dbReference type="InterPro" id="IPR050483">
    <property type="entry name" value="CoA-transferase_III_domain"/>
</dbReference>
<protein>
    <submittedName>
        <fullName evidence="2">Crotonobetainyl-CoA:carnitine CoA-transferase CaiB</fullName>
    </submittedName>
</protein>
<accession>A0A1I4AHF0</accession>